<organism evidence="1 2">
    <name type="scientific">Pseudarthrobacter enclensis</name>
    <dbReference type="NCBI Taxonomy" id="993070"/>
    <lineage>
        <taxon>Bacteria</taxon>
        <taxon>Bacillati</taxon>
        <taxon>Actinomycetota</taxon>
        <taxon>Actinomycetes</taxon>
        <taxon>Micrococcales</taxon>
        <taxon>Micrococcaceae</taxon>
        <taxon>Pseudarthrobacter</taxon>
    </lineage>
</organism>
<comment type="caution">
    <text evidence="1">The sequence shown here is derived from an EMBL/GenBank/DDBJ whole genome shotgun (WGS) entry which is preliminary data.</text>
</comment>
<dbReference type="EMBL" id="JAUSRE010000022">
    <property type="protein sequence ID" value="MDP9890029.1"/>
    <property type="molecule type" value="Genomic_DNA"/>
</dbReference>
<sequence>MTTPQRAQEAVKSVLSEVPREHEAAYRVIYEAVKVCLAAGMERRAAAAYLGVSRWRIDRQGRYFRSLRATRTLFRDAMAANPATDPAGESVEAIVRRAWKN</sequence>
<dbReference type="Proteomes" id="UP001226577">
    <property type="component" value="Unassembled WGS sequence"/>
</dbReference>
<name>A0ABT9RXR7_9MICC</name>
<evidence type="ECO:0000313" key="2">
    <source>
        <dbReference type="Proteomes" id="UP001226577"/>
    </source>
</evidence>
<proteinExistence type="predicted"/>
<keyword evidence="2" id="KW-1185">Reference proteome</keyword>
<gene>
    <name evidence="1" type="ORF">J2X98_003641</name>
</gene>
<accession>A0ABT9RXR7</accession>
<reference evidence="1 2" key="1">
    <citation type="submission" date="2023-07" db="EMBL/GenBank/DDBJ databases">
        <title>Sorghum-associated microbial communities from plants grown in Nebraska, USA.</title>
        <authorList>
            <person name="Schachtman D."/>
        </authorList>
    </citation>
    <scope>NUCLEOTIDE SEQUENCE [LARGE SCALE GENOMIC DNA]</scope>
    <source>
        <strain evidence="1 2">CC222</strain>
    </source>
</reference>
<evidence type="ECO:0000313" key="1">
    <source>
        <dbReference type="EMBL" id="MDP9890029.1"/>
    </source>
</evidence>
<protein>
    <submittedName>
        <fullName evidence="1">Uncharacterized protein</fullName>
    </submittedName>
</protein>